<dbReference type="SUPFAM" id="SSF51735">
    <property type="entry name" value="NAD(P)-binding Rossmann-fold domains"/>
    <property type="match status" value="1"/>
</dbReference>
<organism evidence="5 6">
    <name type="scientific">Knufia fluminis</name>
    <dbReference type="NCBI Taxonomy" id="191047"/>
    <lineage>
        <taxon>Eukaryota</taxon>
        <taxon>Fungi</taxon>
        <taxon>Dikarya</taxon>
        <taxon>Ascomycota</taxon>
        <taxon>Pezizomycotina</taxon>
        <taxon>Eurotiomycetes</taxon>
        <taxon>Chaetothyriomycetidae</taxon>
        <taxon>Chaetothyriales</taxon>
        <taxon>Trichomeriaceae</taxon>
        <taxon>Knufia</taxon>
    </lineage>
</organism>
<dbReference type="Gene3D" id="3.30.360.10">
    <property type="entry name" value="Dihydrodipicolinate Reductase, domain 2"/>
    <property type="match status" value="1"/>
</dbReference>
<comment type="similarity">
    <text evidence="1">Belongs to the Gfo/Idh/MocA family.</text>
</comment>
<evidence type="ECO:0000313" key="5">
    <source>
        <dbReference type="EMBL" id="KAK5951363.1"/>
    </source>
</evidence>
<evidence type="ECO:0008006" key="7">
    <source>
        <dbReference type="Google" id="ProtNLM"/>
    </source>
</evidence>
<dbReference type="GO" id="GO:0016491">
    <property type="term" value="F:oxidoreductase activity"/>
    <property type="evidence" value="ECO:0007669"/>
    <property type="project" value="UniProtKB-KW"/>
</dbReference>
<name>A0AAN8EBT4_9EURO</name>
<dbReference type="PANTHER" id="PTHR43708:SF5">
    <property type="entry name" value="CONSERVED EXPRESSED OXIDOREDUCTASE (EUROFUNG)-RELATED"/>
    <property type="match status" value="1"/>
</dbReference>
<accession>A0AAN8EBT4</accession>
<gene>
    <name evidence="5" type="ORF">OHC33_007419</name>
</gene>
<dbReference type="SUPFAM" id="SSF55347">
    <property type="entry name" value="Glyceraldehyde-3-phosphate dehydrogenase-like, C-terminal domain"/>
    <property type="match status" value="1"/>
</dbReference>
<protein>
    <recommendedName>
        <fullName evidence="7">Oxidoreductase</fullName>
    </recommendedName>
</protein>
<evidence type="ECO:0000259" key="3">
    <source>
        <dbReference type="Pfam" id="PF01408"/>
    </source>
</evidence>
<dbReference type="Gene3D" id="3.40.50.720">
    <property type="entry name" value="NAD(P)-binding Rossmann-like Domain"/>
    <property type="match status" value="1"/>
</dbReference>
<evidence type="ECO:0000259" key="4">
    <source>
        <dbReference type="Pfam" id="PF22725"/>
    </source>
</evidence>
<sequence>MPTPYNTGIIGYGLSAKIFHIPFINDSAHFTLHSIVQRSPKPDNDAHTDHPTAKIYASTSDLLLDKDVHVIVITTAPDSHASLATQAMKAGKHVIVEKPFTPTSEEARTLCDVARENGVFLTVYQNRRWDADFLTLRKVLDEGSLGRVVEFESHFDRHRPVMPSVQSWKTDPAAYSAVFDLGTHLMDQVVSIYGLPKRITGFVGTQRRNNTSGLEDSFTALLHYDGGLTATCKAGVVSPETEQLRFWVRGEKGSYKKYHLDPQEGQLKEGLRPGQEGYGIESEEKYGVLTKVEGGEMVSEKLKTVEGRGYTAFYDQFAKALDAKDVGLLPVGSRVAADVIRLCELMRASSKEGRTLDV</sequence>
<dbReference type="Pfam" id="PF22725">
    <property type="entry name" value="GFO_IDH_MocA_C3"/>
    <property type="match status" value="1"/>
</dbReference>
<proteinExistence type="inferred from homology"/>
<reference evidence="5 6" key="1">
    <citation type="submission" date="2022-12" db="EMBL/GenBank/DDBJ databases">
        <title>Genomic features and morphological characterization of a novel Knufia sp. strain isolated from spacecraft assembly facility.</title>
        <authorList>
            <person name="Teixeira M."/>
            <person name="Chander A.M."/>
            <person name="Stajich J.E."/>
            <person name="Venkateswaran K."/>
        </authorList>
    </citation>
    <scope>NUCLEOTIDE SEQUENCE [LARGE SCALE GENOMIC DNA]</scope>
    <source>
        <strain evidence="5 6">FJI-L2-BK-P2</strain>
    </source>
</reference>
<keyword evidence="2" id="KW-0560">Oxidoreductase</keyword>
<dbReference type="Pfam" id="PF01408">
    <property type="entry name" value="GFO_IDH_MocA"/>
    <property type="match status" value="1"/>
</dbReference>
<feature type="domain" description="Gfo/Idh/MocA-like oxidoreductase N-terminal" evidence="3">
    <location>
        <begin position="6"/>
        <end position="124"/>
    </location>
</feature>
<keyword evidence="6" id="KW-1185">Reference proteome</keyword>
<comment type="caution">
    <text evidence="5">The sequence shown here is derived from an EMBL/GenBank/DDBJ whole genome shotgun (WGS) entry which is preliminary data.</text>
</comment>
<dbReference type="GO" id="GO:0000166">
    <property type="term" value="F:nucleotide binding"/>
    <property type="evidence" value="ECO:0007669"/>
    <property type="project" value="InterPro"/>
</dbReference>
<dbReference type="PANTHER" id="PTHR43708">
    <property type="entry name" value="CONSERVED EXPRESSED OXIDOREDUCTASE (EUROFUNG)"/>
    <property type="match status" value="1"/>
</dbReference>
<evidence type="ECO:0000256" key="2">
    <source>
        <dbReference type="ARBA" id="ARBA00023002"/>
    </source>
</evidence>
<dbReference type="InterPro" id="IPR051317">
    <property type="entry name" value="Gfo/Idh/MocA_oxidoreduct"/>
</dbReference>
<dbReference type="InterPro" id="IPR055170">
    <property type="entry name" value="GFO_IDH_MocA-like_dom"/>
</dbReference>
<dbReference type="InterPro" id="IPR000683">
    <property type="entry name" value="Gfo/Idh/MocA-like_OxRdtase_N"/>
</dbReference>
<dbReference type="AlphaFoldDB" id="A0AAN8EBT4"/>
<dbReference type="Proteomes" id="UP001316803">
    <property type="component" value="Unassembled WGS sequence"/>
</dbReference>
<evidence type="ECO:0000313" key="6">
    <source>
        <dbReference type="Proteomes" id="UP001316803"/>
    </source>
</evidence>
<dbReference type="EMBL" id="JAKLMC020000020">
    <property type="protein sequence ID" value="KAK5951363.1"/>
    <property type="molecule type" value="Genomic_DNA"/>
</dbReference>
<feature type="domain" description="GFO/IDH/MocA-like oxidoreductase" evidence="4">
    <location>
        <begin position="133"/>
        <end position="255"/>
    </location>
</feature>
<dbReference type="InterPro" id="IPR036291">
    <property type="entry name" value="NAD(P)-bd_dom_sf"/>
</dbReference>
<evidence type="ECO:0000256" key="1">
    <source>
        <dbReference type="ARBA" id="ARBA00010928"/>
    </source>
</evidence>